<comment type="caution">
    <text evidence="2">The sequence shown here is derived from an EMBL/GenBank/DDBJ whole genome shotgun (WGS) entry which is preliminary data.</text>
</comment>
<dbReference type="AlphaFoldDB" id="A0A0F9XQ51"/>
<keyword evidence="1" id="KW-1133">Transmembrane helix</keyword>
<protein>
    <submittedName>
        <fullName evidence="2">Uncharacterized protein</fullName>
    </submittedName>
</protein>
<dbReference type="EMBL" id="LAZR01000078">
    <property type="protein sequence ID" value="KKN94483.1"/>
    <property type="molecule type" value="Genomic_DNA"/>
</dbReference>
<reference evidence="2" key="1">
    <citation type="journal article" date="2015" name="Nature">
        <title>Complex archaea that bridge the gap between prokaryotes and eukaryotes.</title>
        <authorList>
            <person name="Spang A."/>
            <person name="Saw J.H."/>
            <person name="Jorgensen S.L."/>
            <person name="Zaremba-Niedzwiedzka K."/>
            <person name="Martijn J."/>
            <person name="Lind A.E."/>
            <person name="van Eijk R."/>
            <person name="Schleper C."/>
            <person name="Guy L."/>
            <person name="Ettema T.J."/>
        </authorList>
    </citation>
    <scope>NUCLEOTIDE SEQUENCE</scope>
</reference>
<evidence type="ECO:0000256" key="1">
    <source>
        <dbReference type="SAM" id="Phobius"/>
    </source>
</evidence>
<feature type="transmembrane region" description="Helical" evidence="1">
    <location>
        <begin position="28"/>
        <end position="45"/>
    </location>
</feature>
<accession>A0A0F9XQ51</accession>
<proteinExistence type="predicted"/>
<keyword evidence="1" id="KW-0812">Transmembrane</keyword>
<evidence type="ECO:0000313" key="2">
    <source>
        <dbReference type="EMBL" id="KKN94483.1"/>
    </source>
</evidence>
<sequence>MRQGAWFDLERSEAVIPWRERHFSARQIAGFTVAMVVLIVIAAVVDGRELTPYLVTALIAAIFTPLFFMLVSYLETSGPFSTPIGVGPDAMMAPTWWRPHYVEWSHVQALIHTHSAMGSFAPIDRNLVVIAKDGQRTRLFLPVISKEELACLLTILRTIADRHGFEFVLDHTDEGQKRARELGA</sequence>
<keyword evidence="1" id="KW-0472">Membrane</keyword>
<name>A0A0F9XQ51_9ZZZZ</name>
<organism evidence="2">
    <name type="scientific">marine sediment metagenome</name>
    <dbReference type="NCBI Taxonomy" id="412755"/>
    <lineage>
        <taxon>unclassified sequences</taxon>
        <taxon>metagenomes</taxon>
        <taxon>ecological metagenomes</taxon>
    </lineage>
</organism>
<gene>
    <name evidence="2" type="ORF">LCGC14_0188320</name>
</gene>
<feature type="transmembrane region" description="Helical" evidence="1">
    <location>
        <begin position="51"/>
        <end position="74"/>
    </location>
</feature>